<protein>
    <submittedName>
        <fullName evidence="1">Uncharacterized protein</fullName>
    </submittedName>
</protein>
<sequence>MPAELTKKFSGLNPFKKIGKGEDEEDAGEQIQVDVKGHRVTHDTHVVAKEDLRVSHALKSFLSERQILSEADSGVENDDVPPALRQLLGKPHIFVPPELTERGHPLPEYYVSSSHNTYLLAHQLYGESCASGYETALRTGSRCVEIDAWDDSDNPLEPKVTHGFTLTSHISFRDVCQTIRRVFEEEYEEAAKTPGHTPAPVLLSLENHCGAVGQQRLVDIMKEEFGPWLLSEAVREEGHREQEGSGEHVTLAELGAKIAVIVEYHFAGEPESSDTDSSDEGDAEDEREARKEYKEQKKKEGASIIIPELAKLGVYAQSVKPVDKSWYDPGILTDGPHHHLINVSESGLKSHLPKHTAAIAKHNSEHLMRVFPKGTRIGSSNLKPVPFWGLGAQICALNWQHFGTSNQLNDALFATTDGYVLKPKALRAGGDGNLGTGRKKILRLHVAGATNVPLHDESEADSIRPYLTCTLYHPDDLSEDTPKRKTNSYRQHRLGFLHKGENPPPIDPIWDDILEWEYWDTEMSFVRLLLKSDENWTKNPMFATVAIRLQYVGEEWTFVRLLDMKGQETNCTVLVRFEFRDA</sequence>
<keyword evidence="2" id="KW-1185">Reference proteome</keyword>
<evidence type="ECO:0000313" key="1">
    <source>
        <dbReference type="EMBL" id="KAI9903712.1"/>
    </source>
</evidence>
<comment type="caution">
    <text evidence="1">The sequence shown here is derived from an EMBL/GenBank/DDBJ whole genome shotgun (WGS) entry which is preliminary data.</text>
</comment>
<evidence type="ECO:0000313" key="2">
    <source>
        <dbReference type="Proteomes" id="UP001163324"/>
    </source>
</evidence>
<proteinExistence type="predicted"/>
<accession>A0ACC0VCV0</accession>
<dbReference type="EMBL" id="CM047940">
    <property type="protein sequence ID" value="KAI9903712.1"/>
    <property type="molecule type" value="Genomic_DNA"/>
</dbReference>
<organism evidence="1 2">
    <name type="scientific">Trichothecium roseum</name>
    <dbReference type="NCBI Taxonomy" id="47278"/>
    <lineage>
        <taxon>Eukaryota</taxon>
        <taxon>Fungi</taxon>
        <taxon>Dikarya</taxon>
        <taxon>Ascomycota</taxon>
        <taxon>Pezizomycotina</taxon>
        <taxon>Sordariomycetes</taxon>
        <taxon>Hypocreomycetidae</taxon>
        <taxon>Hypocreales</taxon>
        <taxon>Hypocreales incertae sedis</taxon>
        <taxon>Trichothecium</taxon>
    </lineage>
</organism>
<name>A0ACC0VCV0_9HYPO</name>
<gene>
    <name evidence="1" type="ORF">N3K66_000241</name>
</gene>
<dbReference type="Proteomes" id="UP001163324">
    <property type="component" value="Chromosome 1"/>
</dbReference>
<reference evidence="1" key="1">
    <citation type="submission" date="2022-10" db="EMBL/GenBank/DDBJ databases">
        <title>Complete Genome of Trichothecium roseum strain YXFP-22015, a Plant Pathogen Isolated from Citrus.</title>
        <authorList>
            <person name="Wang Y."/>
            <person name="Zhu L."/>
        </authorList>
    </citation>
    <scope>NUCLEOTIDE SEQUENCE</scope>
    <source>
        <strain evidence="1">YXFP-22015</strain>
    </source>
</reference>